<evidence type="ECO:0000313" key="9">
    <source>
        <dbReference type="Proteomes" id="UP001558713"/>
    </source>
</evidence>
<keyword evidence="5" id="KW-0812">Transmembrane</keyword>
<keyword evidence="6" id="KW-0333">Golgi apparatus</keyword>
<dbReference type="InterPro" id="IPR040911">
    <property type="entry name" value="Exostosin_GT47"/>
</dbReference>
<comment type="subcellular location">
    <subcellularLocation>
        <location evidence="1">Golgi apparatus membrane</location>
        <topology evidence="1">Single-pass type II membrane protein</topology>
    </subcellularLocation>
</comment>
<accession>A0ABD0Z6Q2</accession>
<evidence type="ECO:0000256" key="4">
    <source>
        <dbReference type="ARBA" id="ARBA00022679"/>
    </source>
</evidence>
<sequence>MTIVKPSQLSFSGGGSSPLCSLKGSLLTVAILTFLSLFYLSLNSLRTSPPPSPIVVGSIHVPQTFVKEDKTDNDDDGAETATEDNYSDVYHSPEAFRLNYAEMEKRFKVYIYPDGDPNTFYQTPRKVTGKYASEGYFFQNIRESRFRTLDPDEADLFFIPISCHKMRGKGTSYENMTVIVQNYVDGLISKYPYWNRTLGSDHFFVTCHDVGVRAFEGSPLLIKNTIRVVCSPSYNVGFIPHKDVALPQVLQPFALPAGGNDVENRTTLGFWAGHRNSKIRVILARVWENDTELDISNNRINRATGHLVYQKRFYRTKFCICPGGSQVNSARITDSIHYGCIPGTCSLILFMHSSERYTNKETELMYLVISLAFYFGTVILSDYYDLPFNDILNWRKFAVVLKEQDVYNLKQILKNIPHSEFVSLHNNLVKVQKHFQWNSPPVKFDAFHMIMYELWLRHHVIKY</sequence>
<keyword evidence="9" id="KW-1185">Reference proteome</keyword>
<evidence type="ECO:0000256" key="3">
    <source>
        <dbReference type="ARBA" id="ARBA00022676"/>
    </source>
</evidence>
<dbReference type="GO" id="GO:0000139">
    <property type="term" value="C:Golgi membrane"/>
    <property type="evidence" value="ECO:0007669"/>
    <property type="project" value="UniProtKB-SubCell"/>
</dbReference>
<comment type="similarity">
    <text evidence="2">Belongs to the glycosyltransferase 47 family.</text>
</comment>
<dbReference type="AlphaFoldDB" id="A0ABD0Z6Q2"/>
<dbReference type="Proteomes" id="UP001558713">
    <property type="component" value="Unassembled WGS sequence"/>
</dbReference>
<dbReference type="GO" id="GO:0016757">
    <property type="term" value="F:glycosyltransferase activity"/>
    <property type="evidence" value="ECO:0007669"/>
    <property type="project" value="UniProtKB-KW"/>
</dbReference>
<organism evidence="8 9">
    <name type="scientific">Cardamine amara subsp. amara</name>
    <dbReference type="NCBI Taxonomy" id="228776"/>
    <lineage>
        <taxon>Eukaryota</taxon>
        <taxon>Viridiplantae</taxon>
        <taxon>Streptophyta</taxon>
        <taxon>Embryophyta</taxon>
        <taxon>Tracheophyta</taxon>
        <taxon>Spermatophyta</taxon>
        <taxon>Magnoliopsida</taxon>
        <taxon>eudicotyledons</taxon>
        <taxon>Gunneridae</taxon>
        <taxon>Pentapetalae</taxon>
        <taxon>rosids</taxon>
        <taxon>malvids</taxon>
        <taxon>Brassicales</taxon>
        <taxon>Brassicaceae</taxon>
        <taxon>Cardamineae</taxon>
        <taxon>Cardamine</taxon>
    </lineage>
</organism>
<proteinExistence type="inferred from homology"/>
<reference evidence="8 9" key="1">
    <citation type="submission" date="2024-04" db="EMBL/GenBank/DDBJ databases">
        <title>Genome assembly C_amara_ONT_v2.</title>
        <authorList>
            <person name="Yant L."/>
            <person name="Moore C."/>
            <person name="Slenker M."/>
        </authorList>
    </citation>
    <scope>NUCLEOTIDE SEQUENCE [LARGE SCALE GENOMIC DNA]</scope>
    <source>
        <tissue evidence="8">Leaf</tissue>
    </source>
</reference>
<evidence type="ECO:0000256" key="1">
    <source>
        <dbReference type="ARBA" id="ARBA00004323"/>
    </source>
</evidence>
<evidence type="ECO:0000256" key="5">
    <source>
        <dbReference type="ARBA" id="ARBA00022968"/>
    </source>
</evidence>
<keyword evidence="3" id="KW-0328">Glycosyltransferase</keyword>
<evidence type="ECO:0000256" key="2">
    <source>
        <dbReference type="ARBA" id="ARBA00010271"/>
    </source>
</evidence>
<dbReference type="PANTHER" id="PTHR11062:SF43">
    <property type="entry name" value="EXOSTOSIN FAMILY PROTEIN"/>
    <property type="match status" value="1"/>
</dbReference>
<evidence type="ECO:0000256" key="6">
    <source>
        <dbReference type="ARBA" id="ARBA00023034"/>
    </source>
</evidence>
<dbReference type="Pfam" id="PF03016">
    <property type="entry name" value="Exostosin_GT47"/>
    <property type="match status" value="1"/>
</dbReference>
<gene>
    <name evidence="8" type="ORF">V5N11_016758</name>
</gene>
<keyword evidence="5" id="KW-0735">Signal-anchor</keyword>
<dbReference type="PANTHER" id="PTHR11062">
    <property type="entry name" value="EXOSTOSIN HEPARAN SULFATE GLYCOSYLTRANSFERASE -RELATED"/>
    <property type="match status" value="1"/>
</dbReference>
<comment type="caution">
    <text evidence="8">The sequence shown here is derived from an EMBL/GenBank/DDBJ whole genome shotgun (WGS) entry which is preliminary data.</text>
</comment>
<feature type="domain" description="Exostosin GT47" evidence="7">
    <location>
        <begin position="103"/>
        <end position="415"/>
    </location>
</feature>
<dbReference type="InterPro" id="IPR004263">
    <property type="entry name" value="Exostosin"/>
</dbReference>
<dbReference type="EMBL" id="JBANAX010000877">
    <property type="protein sequence ID" value="KAL1190376.1"/>
    <property type="molecule type" value="Genomic_DNA"/>
</dbReference>
<keyword evidence="4" id="KW-0808">Transferase</keyword>
<evidence type="ECO:0000259" key="7">
    <source>
        <dbReference type="Pfam" id="PF03016"/>
    </source>
</evidence>
<evidence type="ECO:0000313" key="8">
    <source>
        <dbReference type="EMBL" id="KAL1190376.1"/>
    </source>
</evidence>
<protein>
    <submittedName>
        <fullName evidence="8">Glycosyltransferase</fullName>
    </submittedName>
</protein>
<name>A0ABD0Z6Q2_CARAN</name>